<evidence type="ECO:0000256" key="1">
    <source>
        <dbReference type="SAM" id="MobiDB-lite"/>
    </source>
</evidence>
<feature type="transmembrane region" description="Helical" evidence="2">
    <location>
        <begin position="28"/>
        <end position="58"/>
    </location>
</feature>
<gene>
    <name evidence="3" type="ORF">L596_015373</name>
</gene>
<keyword evidence="2" id="KW-0472">Membrane</keyword>
<accession>A0A4U5NFS6</accession>
<reference evidence="3" key="2">
    <citation type="journal article" date="2015" name="Genome Biol.">
        <title>Comparative genomics of Steinernema reveals deeply conserved gene regulatory networks.</title>
        <authorList>
            <person name="Dillman A.R."/>
            <person name="Macchietto M."/>
            <person name="Porter C.F."/>
            <person name="Rogers A."/>
            <person name="Williams B."/>
            <person name="Antoshechkin I."/>
            <person name="Lee M.M."/>
            <person name="Goodwin Z."/>
            <person name="Lu X."/>
            <person name="Lewis E.E."/>
            <person name="Goodrich-Blair H."/>
            <person name="Stock S.P."/>
            <person name="Adams B.J."/>
            <person name="Sternberg P.W."/>
            <person name="Mortazavi A."/>
        </authorList>
    </citation>
    <scope>NUCLEOTIDE SEQUENCE [LARGE SCALE GENOMIC DNA]</scope>
    <source>
        <strain evidence="3">ALL</strain>
    </source>
</reference>
<reference evidence="3" key="1">
    <citation type="submission" date="2013-11" db="EMBL/GenBank/DDBJ databases">
        <authorList>
            <person name="Sternberg P."/>
            <person name="Dillman A."/>
            <person name="Macchietto M."/>
        </authorList>
    </citation>
    <scope>NUCLEOTIDE SEQUENCE</scope>
    <source>
        <strain evidence="3">ALL</strain>
    </source>
</reference>
<keyword evidence="2" id="KW-0812">Transmembrane</keyword>
<protein>
    <submittedName>
        <fullName evidence="3">Uncharacterized protein</fullName>
    </submittedName>
</protein>
<feature type="region of interest" description="Disordered" evidence="1">
    <location>
        <begin position="96"/>
        <end position="142"/>
    </location>
</feature>
<keyword evidence="2" id="KW-1133">Transmembrane helix</keyword>
<evidence type="ECO:0000313" key="3">
    <source>
        <dbReference type="EMBL" id="TKR81513.1"/>
    </source>
</evidence>
<dbReference type="AlphaFoldDB" id="A0A4U5NFS6"/>
<comment type="caution">
    <text evidence="3">The sequence shown here is derived from an EMBL/GenBank/DDBJ whole genome shotgun (WGS) entry which is preliminary data.</text>
</comment>
<sequence length="142" mass="16132">MTSAPSNTALVLVVDSNEAPIWAIRLCLWVLIGLTMISNVLISLRIIYGDCLCGTLLWRRRKRLMESMTSLNSITIEDLHDRRKKIISEIEPRLTLPLHPPTMNRRVRAAPPPPKPRRPKATRQRRSSDGPFENLDGTLNSL</sequence>
<organism evidence="3">
    <name type="scientific">Steinernema carpocapsae</name>
    <name type="common">Entomopathogenic nematode</name>
    <dbReference type="NCBI Taxonomy" id="34508"/>
    <lineage>
        <taxon>Eukaryota</taxon>
        <taxon>Metazoa</taxon>
        <taxon>Ecdysozoa</taxon>
        <taxon>Nematoda</taxon>
        <taxon>Chromadorea</taxon>
        <taxon>Rhabditida</taxon>
        <taxon>Tylenchina</taxon>
        <taxon>Panagrolaimomorpha</taxon>
        <taxon>Strongyloidoidea</taxon>
        <taxon>Steinernematidae</taxon>
        <taxon>Steinernema</taxon>
    </lineage>
</organism>
<evidence type="ECO:0000256" key="2">
    <source>
        <dbReference type="SAM" id="Phobius"/>
    </source>
</evidence>
<reference evidence="3" key="3">
    <citation type="journal article" date="2019" name="G3 (Bethesda)">
        <title>Hybrid Assembly of the Genome of the Entomopathogenic Nematode Steinernema carpocapsae Identifies the X-Chromosome.</title>
        <authorList>
            <person name="Serra L."/>
            <person name="Macchietto M."/>
            <person name="Macias-Munoz A."/>
            <person name="McGill C.J."/>
            <person name="Rodriguez I.M."/>
            <person name="Rodriguez B."/>
            <person name="Murad R."/>
            <person name="Mortazavi A."/>
        </authorList>
    </citation>
    <scope>NUCLEOTIDE SEQUENCE</scope>
    <source>
        <strain evidence="3">ALL</strain>
    </source>
</reference>
<dbReference type="EMBL" id="AZBU02000004">
    <property type="protein sequence ID" value="TKR81513.1"/>
    <property type="molecule type" value="Genomic_DNA"/>
</dbReference>
<proteinExistence type="predicted"/>
<name>A0A4U5NFS6_STECR</name>
<feature type="compositionally biased region" description="Basic residues" evidence="1">
    <location>
        <begin position="115"/>
        <end position="125"/>
    </location>
</feature>